<dbReference type="Gene3D" id="2.102.30.10">
    <property type="entry name" value="tm1086 (SG structure) domain"/>
    <property type="match status" value="1"/>
</dbReference>
<accession>A0A7W8D0C4</accession>
<organism evidence="3 4">
    <name type="scientific">Catenisphaera adipataccumulans</name>
    <dbReference type="NCBI Taxonomy" id="700500"/>
    <lineage>
        <taxon>Bacteria</taxon>
        <taxon>Bacillati</taxon>
        <taxon>Bacillota</taxon>
        <taxon>Erysipelotrichia</taxon>
        <taxon>Erysipelotrichales</taxon>
        <taxon>Erysipelotrichaceae</taxon>
        <taxon>Catenisphaera</taxon>
    </lineage>
</organism>
<dbReference type="EMBL" id="JACHHK010000007">
    <property type="protein sequence ID" value="MBB5183677.1"/>
    <property type="molecule type" value="Genomic_DNA"/>
</dbReference>
<evidence type="ECO:0000313" key="4">
    <source>
        <dbReference type="Proteomes" id="UP000539953"/>
    </source>
</evidence>
<evidence type="ECO:0000259" key="2">
    <source>
        <dbReference type="Pfam" id="PF20999"/>
    </source>
</evidence>
<feature type="domain" description="DUF4438" evidence="2">
    <location>
        <begin position="160"/>
        <end position="282"/>
    </location>
</feature>
<dbReference type="Proteomes" id="UP000539953">
    <property type="component" value="Unassembled WGS sequence"/>
</dbReference>
<protein>
    <recommendedName>
        <fullName evidence="5">DUF4438 domain-containing protein</fullName>
    </recommendedName>
</protein>
<proteinExistence type="predicted"/>
<feature type="domain" description="DUF4438" evidence="1">
    <location>
        <begin position="27"/>
        <end position="157"/>
    </location>
</feature>
<dbReference type="Gene3D" id="4.10.1180.10">
    <property type="entry name" value="tm1086 domain"/>
    <property type="match status" value="1"/>
</dbReference>
<sequence>MMNINKEQLIKMAVNGQVDHPRMGHFYVGCDGKGRLPVGTGGIVYNREIGDPCMNLAGDHVEPGVTIANPSDRENHALETLACIGNEAIVLNGPAEGAVGYVTGTHGGVDHTMLYFPHEEIEKMTGHEQFLVKAYGQGLKLLDYPEIYMMNIDPDLLLSMPIKEHELYLEFPVVTILPPYLMGAGLGQSTMMEGDYDIMTQDEESVYKYGIHELRFGDFVAVQDHETTYGPHYQKGSCTIGVVVHSDSFTSGHGPGLTVVATCESRILMPYIDKNANIKTYMEGMQRKL</sequence>
<dbReference type="InterPro" id="IPR029433">
    <property type="entry name" value="DUF4438_N"/>
</dbReference>
<evidence type="ECO:0000259" key="1">
    <source>
        <dbReference type="Pfam" id="PF14505"/>
    </source>
</evidence>
<gene>
    <name evidence="3" type="ORF">HNQ47_001716</name>
</gene>
<evidence type="ECO:0008006" key="5">
    <source>
        <dbReference type="Google" id="ProtNLM"/>
    </source>
</evidence>
<dbReference type="InterPro" id="IPR048399">
    <property type="entry name" value="DUF4438_C"/>
</dbReference>
<dbReference type="Pfam" id="PF20999">
    <property type="entry name" value="DUF4438_C"/>
    <property type="match status" value="1"/>
</dbReference>
<dbReference type="AlphaFoldDB" id="A0A7W8D0C4"/>
<evidence type="ECO:0000313" key="3">
    <source>
        <dbReference type="EMBL" id="MBB5183677.1"/>
    </source>
</evidence>
<dbReference type="Gene3D" id="2.40.10.170">
    <property type="match status" value="1"/>
</dbReference>
<dbReference type="InterPro" id="IPR044909">
    <property type="entry name" value="TM_1086_sf"/>
</dbReference>
<keyword evidence="4" id="KW-1185">Reference proteome</keyword>
<dbReference type="Pfam" id="PF14505">
    <property type="entry name" value="DUF4438"/>
    <property type="match status" value="1"/>
</dbReference>
<name>A0A7W8D0C4_9FIRM</name>
<comment type="caution">
    <text evidence="3">The sequence shown here is derived from an EMBL/GenBank/DDBJ whole genome shotgun (WGS) entry which is preliminary data.</text>
</comment>
<reference evidence="3 4" key="1">
    <citation type="submission" date="2020-08" db="EMBL/GenBank/DDBJ databases">
        <title>Genomic Encyclopedia of Type Strains, Phase IV (KMG-IV): sequencing the most valuable type-strain genomes for metagenomic binning, comparative biology and taxonomic classification.</title>
        <authorList>
            <person name="Goeker M."/>
        </authorList>
    </citation>
    <scope>NUCLEOTIDE SEQUENCE [LARGE SCALE GENOMIC DNA]</scope>
    <source>
        <strain evidence="3 4">DSM 25799</strain>
    </source>
</reference>
<dbReference type="InterPro" id="IPR044910">
    <property type="entry name" value="TM_1086_SG_dom"/>
</dbReference>
<dbReference type="RefSeq" id="WP_425486191.1">
    <property type="nucleotide sequence ID" value="NZ_JACHHK010000007.1"/>
</dbReference>